<sequence length="143" mass="15702">MAVSECQEELSNAIIHHQRRVEAAENLGTSGNTEYTAPFTVSEIDEYATETRIGRNGYAQIITNSIEPIVKNTISSINSASTRRNPTLRTSRNTKHTAPVQKGICAPFQRTPLGWKVDLVPPLSCPTTVYGIGASDLRDRDTD</sequence>
<comment type="caution">
    <text evidence="2">The sequence shown here is derived from an EMBL/GenBank/DDBJ whole genome shotgun (WGS) entry which is preliminary data.</text>
</comment>
<name>A0A1J9PRJ0_9EURO</name>
<reference evidence="2 3" key="1">
    <citation type="submission" date="2015-07" db="EMBL/GenBank/DDBJ databases">
        <title>Emmonsia species relationships and genome sequence.</title>
        <authorList>
            <consortium name="The Broad Institute Genomics Platform"/>
            <person name="Cuomo C.A."/>
            <person name="Munoz J.F."/>
            <person name="Imamovic A."/>
            <person name="Priest M.E."/>
            <person name="Young S."/>
            <person name="Clay O.K."/>
            <person name="McEwen J.G."/>
        </authorList>
    </citation>
    <scope>NUCLEOTIDE SEQUENCE [LARGE SCALE GENOMIC DNA]</scope>
    <source>
        <strain evidence="2 3">UAMH 9510</strain>
    </source>
</reference>
<feature type="compositionally biased region" description="Polar residues" evidence="1">
    <location>
        <begin position="77"/>
        <end position="91"/>
    </location>
</feature>
<dbReference type="VEuPathDB" id="FungiDB:AJ78_08525"/>
<dbReference type="Proteomes" id="UP000182235">
    <property type="component" value="Unassembled WGS sequence"/>
</dbReference>
<evidence type="ECO:0000313" key="3">
    <source>
        <dbReference type="Proteomes" id="UP000182235"/>
    </source>
</evidence>
<organism evidence="2 3">
    <name type="scientific">Emergomyces pasteurianus Ep9510</name>
    <dbReference type="NCBI Taxonomy" id="1447872"/>
    <lineage>
        <taxon>Eukaryota</taxon>
        <taxon>Fungi</taxon>
        <taxon>Dikarya</taxon>
        <taxon>Ascomycota</taxon>
        <taxon>Pezizomycotina</taxon>
        <taxon>Eurotiomycetes</taxon>
        <taxon>Eurotiomycetidae</taxon>
        <taxon>Onygenales</taxon>
        <taxon>Ajellomycetaceae</taxon>
        <taxon>Emergomyces</taxon>
    </lineage>
</organism>
<accession>A0A1J9PRJ0</accession>
<gene>
    <name evidence="2" type="ORF">AJ78_08525</name>
</gene>
<protein>
    <submittedName>
        <fullName evidence="2">Uncharacterized protein</fullName>
    </submittedName>
</protein>
<evidence type="ECO:0000313" key="2">
    <source>
        <dbReference type="EMBL" id="OJD10475.1"/>
    </source>
</evidence>
<dbReference type="OrthoDB" id="10431704at2759"/>
<feature type="region of interest" description="Disordered" evidence="1">
    <location>
        <begin position="77"/>
        <end position="98"/>
    </location>
</feature>
<keyword evidence="3" id="KW-1185">Reference proteome</keyword>
<dbReference type="AlphaFoldDB" id="A0A1J9PRJ0"/>
<proteinExistence type="predicted"/>
<dbReference type="EMBL" id="LGRN01000780">
    <property type="protein sequence ID" value="OJD10475.1"/>
    <property type="molecule type" value="Genomic_DNA"/>
</dbReference>
<evidence type="ECO:0000256" key="1">
    <source>
        <dbReference type="SAM" id="MobiDB-lite"/>
    </source>
</evidence>